<dbReference type="PANTHER" id="PTHR43537">
    <property type="entry name" value="TRANSCRIPTIONAL REGULATOR, GNTR FAMILY"/>
    <property type="match status" value="1"/>
</dbReference>
<sequence length="227" mass="24904">MANPTTYMTKAELARRHIQAMILNGTVGPGDRITTREVSTALGISETPIREAIRGLASEGWLEVQNHIGAVVQGLKAEQIREISALRGLVCGLAIELGAANFDTARLDEIDRSIADYAAALERKDYDAVARTNYEFHELLCDNPQSPGCHRLIENMHGQMSAQRHGIPPQHGRLSDALEEHKRIRDMLRAGDFRGAAEMVKQHEKNTGDFLIEMIGRTSDAANPGAA</sequence>
<dbReference type="OrthoDB" id="8114900at2"/>
<keyword evidence="2" id="KW-0238">DNA-binding</keyword>
<proteinExistence type="predicted"/>
<gene>
    <name evidence="5" type="ORF">AWJ14_07305</name>
</gene>
<accession>A0A1C1YTX5</accession>
<dbReference type="Gene3D" id="1.20.120.530">
    <property type="entry name" value="GntR ligand-binding domain-like"/>
    <property type="match status" value="1"/>
</dbReference>
<dbReference type="InterPro" id="IPR011711">
    <property type="entry name" value="GntR_C"/>
</dbReference>
<evidence type="ECO:0000313" key="6">
    <source>
        <dbReference type="Proteomes" id="UP000094795"/>
    </source>
</evidence>
<evidence type="ECO:0000259" key="4">
    <source>
        <dbReference type="PROSITE" id="PS50949"/>
    </source>
</evidence>
<dbReference type="CDD" id="cd07377">
    <property type="entry name" value="WHTH_GntR"/>
    <property type="match status" value="1"/>
</dbReference>
<dbReference type="AlphaFoldDB" id="A0A1C1YTX5"/>
<dbReference type="InterPro" id="IPR036390">
    <property type="entry name" value="WH_DNA-bd_sf"/>
</dbReference>
<dbReference type="SUPFAM" id="SSF46785">
    <property type="entry name" value="Winged helix' DNA-binding domain"/>
    <property type="match status" value="1"/>
</dbReference>
<dbReference type="Pfam" id="PF07729">
    <property type="entry name" value="FCD"/>
    <property type="match status" value="1"/>
</dbReference>
<dbReference type="STRING" id="1480615.AWJ14_07305"/>
<dbReference type="GO" id="GO:0003677">
    <property type="term" value="F:DNA binding"/>
    <property type="evidence" value="ECO:0007669"/>
    <property type="project" value="UniProtKB-KW"/>
</dbReference>
<dbReference type="Proteomes" id="UP000094795">
    <property type="component" value="Unassembled WGS sequence"/>
</dbReference>
<keyword evidence="1" id="KW-0805">Transcription regulation</keyword>
<dbReference type="InterPro" id="IPR008920">
    <property type="entry name" value="TF_FadR/GntR_C"/>
</dbReference>
<dbReference type="RefSeq" id="WP_066180101.1">
    <property type="nucleotide sequence ID" value="NZ_LQZT01000023.1"/>
</dbReference>
<dbReference type="InterPro" id="IPR036388">
    <property type="entry name" value="WH-like_DNA-bd_sf"/>
</dbReference>
<name>A0A1C1YTX5_9HYPH</name>
<evidence type="ECO:0000256" key="2">
    <source>
        <dbReference type="ARBA" id="ARBA00023125"/>
    </source>
</evidence>
<dbReference type="PANTHER" id="PTHR43537:SF24">
    <property type="entry name" value="GLUCONATE OPERON TRANSCRIPTIONAL REPRESSOR"/>
    <property type="match status" value="1"/>
</dbReference>
<organism evidence="5 6">
    <name type="scientific">Hoeflea olei</name>
    <dbReference type="NCBI Taxonomy" id="1480615"/>
    <lineage>
        <taxon>Bacteria</taxon>
        <taxon>Pseudomonadati</taxon>
        <taxon>Pseudomonadota</taxon>
        <taxon>Alphaproteobacteria</taxon>
        <taxon>Hyphomicrobiales</taxon>
        <taxon>Rhizobiaceae</taxon>
        <taxon>Hoeflea</taxon>
    </lineage>
</organism>
<protein>
    <submittedName>
        <fullName evidence="5">Transcriptional regulator</fullName>
    </submittedName>
</protein>
<dbReference type="Gene3D" id="1.10.10.10">
    <property type="entry name" value="Winged helix-like DNA-binding domain superfamily/Winged helix DNA-binding domain"/>
    <property type="match status" value="1"/>
</dbReference>
<evidence type="ECO:0000313" key="5">
    <source>
        <dbReference type="EMBL" id="OCW56954.1"/>
    </source>
</evidence>
<dbReference type="EMBL" id="LQZT01000023">
    <property type="protein sequence ID" value="OCW56954.1"/>
    <property type="molecule type" value="Genomic_DNA"/>
</dbReference>
<dbReference type="SMART" id="SM00345">
    <property type="entry name" value="HTH_GNTR"/>
    <property type="match status" value="1"/>
</dbReference>
<dbReference type="GO" id="GO:0003700">
    <property type="term" value="F:DNA-binding transcription factor activity"/>
    <property type="evidence" value="ECO:0007669"/>
    <property type="project" value="InterPro"/>
</dbReference>
<dbReference type="PROSITE" id="PS50949">
    <property type="entry name" value="HTH_GNTR"/>
    <property type="match status" value="1"/>
</dbReference>
<keyword evidence="3" id="KW-0804">Transcription</keyword>
<feature type="domain" description="HTH gntR-type" evidence="4">
    <location>
        <begin position="8"/>
        <end position="75"/>
    </location>
</feature>
<dbReference type="SUPFAM" id="SSF48008">
    <property type="entry name" value="GntR ligand-binding domain-like"/>
    <property type="match status" value="1"/>
</dbReference>
<dbReference type="InterPro" id="IPR000524">
    <property type="entry name" value="Tscrpt_reg_HTH_GntR"/>
</dbReference>
<keyword evidence="6" id="KW-1185">Reference proteome</keyword>
<comment type="caution">
    <text evidence="5">The sequence shown here is derived from an EMBL/GenBank/DDBJ whole genome shotgun (WGS) entry which is preliminary data.</text>
</comment>
<evidence type="ECO:0000256" key="3">
    <source>
        <dbReference type="ARBA" id="ARBA00023163"/>
    </source>
</evidence>
<reference evidence="5 6" key="1">
    <citation type="submission" date="2015-12" db="EMBL/GenBank/DDBJ databases">
        <authorList>
            <person name="Shamseldin A."/>
            <person name="Moawad H."/>
            <person name="Abd El-Rahim W.M."/>
            <person name="Sadowsky M.J."/>
        </authorList>
    </citation>
    <scope>NUCLEOTIDE SEQUENCE [LARGE SCALE GENOMIC DNA]</scope>
    <source>
        <strain evidence="5 6">JC234</strain>
    </source>
</reference>
<dbReference type="Pfam" id="PF00392">
    <property type="entry name" value="GntR"/>
    <property type="match status" value="1"/>
</dbReference>
<evidence type="ECO:0000256" key="1">
    <source>
        <dbReference type="ARBA" id="ARBA00023015"/>
    </source>
</evidence>
<dbReference type="SMART" id="SM00895">
    <property type="entry name" value="FCD"/>
    <property type="match status" value="1"/>
</dbReference>